<dbReference type="Proteomes" id="UP000678499">
    <property type="component" value="Unassembled WGS sequence"/>
</dbReference>
<feature type="transmembrane region" description="Helical" evidence="2">
    <location>
        <begin position="84"/>
        <end position="101"/>
    </location>
</feature>
<keyword evidence="2" id="KW-0812">Transmembrane</keyword>
<keyword evidence="2" id="KW-0472">Membrane</keyword>
<evidence type="ECO:0000256" key="1">
    <source>
        <dbReference type="SAM" id="MobiDB-lite"/>
    </source>
</evidence>
<organism evidence="3">
    <name type="scientific">Notodromas monacha</name>
    <dbReference type="NCBI Taxonomy" id="399045"/>
    <lineage>
        <taxon>Eukaryota</taxon>
        <taxon>Metazoa</taxon>
        <taxon>Ecdysozoa</taxon>
        <taxon>Arthropoda</taxon>
        <taxon>Crustacea</taxon>
        <taxon>Oligostraca</taxon>
        <taxon>Ostracoda</taxon>
        <taxon>Podocopa</taxon>
        <taxon>Podocopida</taxon>
        <taxon>Cypridocopina</taxon>
        <taxon>Cypridoidea</taxon>
        <taxon>Cyprididae</taxon>
        <taxon>Notodromas</taxon>
    </lineage>
</organism>
<evidence type="ECO:0000313" key="4">
    <source>
        <dbReference type="Proteomes" id="UP000678499"/>
    </source>
</evidence>
<name>A0A7R9GE09_9CRUS</name>
<feature type="region of interest" description="Disordered" evidence="1">
    <location>
        <begin position="27"/>
        <end position="75"/>
    </location>
</feature>
<dbReference type="EMBL" id="CAJPEX010000891">
    <property type="protein sequence ID" value="CAG0917539.1"/>
    <property type="molecule type" value="Genomic_DNA"/>
</dbReference>
<accession>A0A7R9GE09</accession>
<gene>
    <name evidence="3" type="ORF">NMOB1V02_LOCUS5121</name>
</gene>
<evidence type="ECO:0000256" key="2">
    <source>
        <dbReference type="SAM" id="Phobius"/>
    </source>
</evidence>
<keyword evidence="2" id="KW-1133">Transmembrane helix</keyword>
<protein>
    <submittedName>
        <fullName evidence="3">Uncharacterized protein</fullName>
    </submittedName>
</protein>
<reference evidence="3" key="1">
    <citation type="submission" date="2020-11" db="EMBL/GenBank/DDBJ databases">
        <authorList>
            <person name="Tran Van P."/>
        </authorList>
    </citation>
    <scope>NUCLEOTIDE SEQUENCE</scope>
</reference>
<sequence length="104" mass="11435">MPDEKRKDSSKSSYRCQGSFRIGHFILSDSNPTVSEEKRREGNRSRLTDADTERPTAGRMPPAAPAVVAPAAAPPPPHAVAPRALLLLIMLLFTVYQSVYIQQC</sequence>
<dbReference type="AlphaFoldDB" id="A0A7R9GE09"/>
<feature type="compositionally biased region" description="Basic and acidic residues" evidence="1">
    <location>
        <begin position="35"/>
        <end position="56"/>
    </location>
</feature>
<keyword evidence="4" id="KW-1185">Reference proteome</keyword>
<dbReference type="EMBL" id="OA882928">
    <property type="protein sequence ID" value="CAD7277387.1"/>
    <property type="molecule type" value="Genomic_DNA"/>
</dbReference>
<proteinExistence type="predicted"/>
<evidence type="ECO:0000313" key="3">
    <source>
        <dbReference type="EMBL" id="CAD7277387.1"/>
    </source>
</evidence>